<dbReference type="AlphaFoldDB" id="A0A434A7F2"/>
<proteinExistence type="predicted"/>
<name>A0A434A7F2_9FLAO</name>
<dbReference type="Gene3D" id="2.180.10.10">
    <property type="entry name" value="RHS repeat-associated core"/>
    <property type="match status" value="1"/>
</dbReference>
<feature type="chain" id="PRO_5019232227" description="RHS repeat-associated core domain-containing protein" evidence="1">
    <location>
        <begin position="20"/>
        <end position="367"/>
    </location>
</feature>
<dbReference type="OrthoDB" id="1268901at2"/>
<dbReference type="EMBL" id="QWDM01000006">
    <property type="protein sequence ID" value="RUT70276.1"/>
    <property type="molecule type" value="Genomic_DNA"/>
</dbReference>
<dbReference type="RefSeq" id="WP_127338365.1">
    <property type="nucleotide sequence ID" value="NZ_QWDM01000006.1"/>
</dbReference>
<keyword evidence="3" id="KW-1185">Reference proteome</keyword>
<evidence type="ECO:0000313" key="3">
    <source>
        <dbReference type="Proteomes" id="UP000288102"/>
    </source>
</evidence>
<gene>
    <name evidence="2" type="ORF">D0817_10680</name>
</gene>
<dbReference type="Proteomes" id="UP000288102">
    <property type="component" value="Unassembled WGS sequence"/>
</dbReference>
<evidence type="ECO:0000256" key="1">
    <source>
        <dbReference type="SAM" id="SignalP"/>
    </source>
</evidence>
<organism evidence="2 3">
    <name type="scientific">Flavobacterium cupreum</name>
    <dbReference type="NCBI Taxonomy" id="2133766"/>
    <lineage>
        <taxon>Bacteria</taxon>
        <taxon>Pseudomonadati</taxon>
        <taxon>Bacteroidota</taxon>
        <taxon>Flavobacteriia</taxon>
        <taxon>Flavobacteriales</taxon>
        <taxon>Flavobacteriaceae</taxon>
        <taxon>Flavobacterium</taxon>
    </lineage>
</organism>
<feature type="signal peptide" evidence="1">
    <location>
        <begin position="1"/>
        <end position="19"/>
    </location>
</feature>
<keyword evidence="1" id="KW-0732">Signal</keyword>
<protein>
    <recommendedName>
        <fullName evidence="4">RHS repeat-associated core domain-containing protein</fullName>
    </recommendedName>
</protein>
<accession>A0A434A7F2</accession>
<comment type="caution">
    <text evidence="2">The sequence shown here is derived from an EMBL/GenBank/DDBJ whole genome shotgun (WGS) entry which is preliminary data.</text>
</comment>
<reference evidence="3" key="1">
    <citation type="journal article" date="2019" name="Syst. Appl. Microbiol.">
        <title>Flavobacterium circumlabens sp. nov. and Flavobacterium cupreum sp. nov., two psychrotrophic species isolated from Antarctic environmental samples.</title>
        <authorList>
            <person name="Kralova S."/>
            <person name="Busse H.-J."/>
            <person name="Svec P."/>
            <person name="Maslanova I."/>
            <person name="Stankova E."/>
            <person name="Bartak M."/>
            <person name="Sedlacek I."/>
        </authorList>
    </citation>
    <scope>NUCLEOTIDE SEQUENCE [LARGE SCALE GENOMIC DNA]</scope>
    <source>
        <strain evidence="3">CCM 8825</strain>
    </source>
</reference>
<evidence type="ECO:0000313" key="2">
    <source>
        <dbReference type="EMBL" id="RUT70276.1"/>
    </source>
</evidence>
<sequence length="367" mass="39758">MRKLYFLIFLLSAAGTMSAQEKLSKEEQARREKNIEAANPFKQFGYKAKVATLSKGKYLEVHDLDSIVTIGSIRFHVDRKEIVGNATPDTINGMYSRPIGDMPSRWLSPDPLSEEFSSWSPYNMCFDNPMKYVDPDGRGPLDWIKNISTGGFEWRNEVTSSSNTPKGYSYVGKEDSSIISNLFSTSNSRSSDWDMGLVGVDDFDNAYSAKGAAFYNMTAKTELSVSIAADVKTEYNESGGIKSKEFQGVTMSAVVSGNANAPYPGAEISLSSESMTLQGNKMGAAAASPSGNIVQGGNVPSLTFQSSWNAKSIQSNYGNSFNLNFNFKGQYSNGNFPMSAPGPAGLIGVPNSTSVGTSINFNNKKPK</sequence>
<evidence type="ECO:0008006" key="4">
    <source>
        <dbReference type="Google" id="ProtNLM"/>
    </source>
</evidence>